<evidence type="ECO:0000313" key="3">
    <source>
        <dbReference type="Proteomes" id="UP000037751"/>
    </source>
</evidence>
<dbReference type="GO" id="GO:0005634">
    <property type="term" value="C:nucleus"/>
    <property type="evidence" value="ECO:0007669"/>
    <property type="project" value="TreeGrafter"/>
</dbReference>
<feature type="compositionally biased region" description="Basic and acidic residues" evidence="1">
    <location>
        <begin position="13"/>
        <end position="28"/>
    </location>
</feature>
<evidence type="ECO:0000313" key="2">
    <source>
        <dbReference type="EMBL" id="KOS12673.1"/>
    </source>
</evidence>
<dbReference type="RefSeq" id="XP_017990305.1">
    <property type="nucleotide sequence ID" value="XM_018134908.1"/>
</dbReference>
<dbReference type="GeneID" id="28726783"/>
<feature type="compositionally biased region" description="Low complexity" evidence="1">
    <location>
        <begin position="123"/>
        <end position="139"/>
    </location>
</feature>
<dbReference type="Proteomes" id="UP000037751">
    <property type="component" value="Unassembled WGS sequence"/>
</dbReference>
<dbReference type="VEuPathDB" id="FungiDB:Malapachy_0387"/>
<feature type="region of interest" description="Disordered" evidence="1">
    <location>
        <begin position="89"/>
        <end position="196"/>
    </location>
</feature>
<dbReference type="STRING" id="77020.A0A0M9VMW8"/>
<dbReference type="OrthoDB" id="5876637at2759"/>
<feature type="compositionally biased region" description="Low complexity" evidence="1">
    <location>
        <begin position="175"/>
        <end position="193"/>
    </location>
</feature>
<feature type="region of interest" description="Disordered" evidence="1">
    <location>
        <begin position="1"/>
        <end position="76"/>
    </location>
</feature>
<evidence type="ECO:0000256" key="1">
    <source>
        <dbReference type="SAM" id="MobiDB-lite"/>
    </source>
</evidence>
<protein>
    <submittedName>
        <fullName evidence="2">Uncharacterized protein</fullName>
    </submittedName>
</protein>
<feature type="compositionally biased region" description="Basic and acidic residues" evidence="1">
    <location>
        <begin position="112"/>
        <end position="122"/>
    </location>
</feature>
<proteinExistence type="predicted"/>
<accession>A0A0M9VMW8</accession>
<organism evidence="2 3">
    <name type="scientific">Malassezia pachydermatis</name>
    <dbReference type="NCBI Taxonomy" id="77020"/>
    <lineage>
        <taxon>Eukaryota</taxon>
        <taxon>Fungi</taxon>
        <taxon>Dikarya</taxon>
        <taxon>Basidiomycota</taxon>
        <taxon>Ustilaginomycotina</taxon>
        <taxon>Malasseziomycetes</taxon>
        <taxon>Malasseziales</taxon>
        <taxon>Malasseziaceae</taxon>
        <taxon>Malassezia</taxon>
    </lineage>
</organism>
<reference evidence="2 3" key="1">
    <citation type="submission" date="2015-07" db="EMBL/GenBank/DDBJ databases">
        <title>Draft Genome Sequence of Malassezia furfur CBS1878 and Malassezia pachydermatis CBS1879.</title>
        <authorList>
            <person name="Triana S."/>
            <person name="Ohm R."/>
            <person name="Gonzalez A."/>
            <person name="DeCock H."/>
            <person name="Restrepo S."/>
            <person name="Celis A."/>
        </authorList>
    </citation>
    <scope>NUCLEOTIDE SEQUENCE [LARGE SCALE GENOMIC DNA]</scope>
    <source>
        <strain evidence="2 3">CBS 1879</strain>
    </source>
</reference>
<dbReference type="EMBL" id="LGAV01000010">
    <property type="protein sequence ID" value="KOS12673.1"/>
    <property type="molecule type" value="Genomic_DNA"/>
</dbReference>
<name>A0A0M9VMW8_9BASI</name>
<sequence length="215" mass="24311">MPRKRAKLSARQAQRDALGHDLAPEPKNHRGVWGDTPRRAMELFRGPPPKRRTEEETSKARASSTPQLQIKPGERIKDFNQRVEQAFASDINATMRSELRSESNQKKRQRRRELLKAKKRASDPFAAQAAEAASDFRQATQSKSLHDVAQAPPTITAIPKERLKRKASSTTPTPLAALDAQAAARPKPSAARQRILDEERQRVIQQYRAMKHRTS</sequence>
<comment type="caution">
    <text evidence="2">The sequence shown here is derived from an EMBL/GenBank/DDBJ whole genome shotgun (WGS) entry which is preliminary data.</text>
</comment>
<gene>
    <name evidence="2" type="ORF">Malapachy_0387</name>
</gene>
<dbReference type="PANTHER" id="PTHR21838">
    <property type="entry name" value="COILED-COIL DOMAIN-CONTAINING PROTEIN 137"/>
    <property type="match status" value="1"/>
</dbReference>
<dbReference type="PANTHER" id="PTHR21838:SF2">
    <property type="entry name" value="COILED-COIL DOMAIN-CONTAINING PROTEIN 137"/>
    <property type="match status" value="1"/>
</dbReference>
<dbReference type="AlphaFoldDB" id="A0A0M9VMW8"/>
<keyword evidence="3" id="KW-1185">Reference proteome</keyword>
<dbReference type="InterPro" id="IPR026680">
    <property type="entry name" value="CCDC137"/>
</dbReference>